<name>A0A6A5QTF5_AMPQU</name>
<gene>
    <name evidence="1" type="ORF">BDU57DRAFT_494190</name>
</gene>
<keyword evidence="2" id="KW-1185">Reference proteome</keyword>
<dbReference type="AlphaFoldDB" id="A0A6A5QTF5"/>
<dbReference type="OrthoDB" id="3794824at2759"/>
<dbReference type="SUPFAM" id="SSF52047">
    <property type="entry name" value="RNI-like"/>
    <property type="match status" value="1"/>
</dbReference>
<dbReference type="InterPro" id="IPR036047">
    <property type="entry name" value="F-box-like_dom_sf"/>
</dbReference>
<evidence type="ECO:0000313" key="2">
    <source>
        <dbReference type="Proteomes" id="UP000800096"/>
    </source>
</evidence>
<sequence length="534" mass="60680">MSDHTAKLPPELRHIICDMIPRKSLKCVRLVNKPWACAAARVLWHTFVSNLVPSKQRQLHALLTSRPGGFLDSVRNLETLPSTLSTSEISTAVLQLLAALPIRALRTFKTMKNLESRTVGLLIRSQPVLHELCISIWTSESGSEVPGWTYVAGNLDHLKVLTIRAVWNQAGYDTWFPHAPFLETLVVAGKLSDCVSLFRPWTTARHHRLQNLRTLCLDNLRFLGSAGSLHAWLDLSRLQKLTIRDCQFLGSFVKELTSSYRLHCQHSALKTLEILEHQEGNRDLIESIQDLLTAIHGLESIYISTATANRVDIDCFRSQGSSLRYLLVDPLNIWHSETWANSNTDQLYAAAELRLLATTCPLIEEFGTSLAKIDFDDWAILDPFKWNSPGTRSPNEQALALSLDALATFPKLRVLRLTQPLSELQAENENHDPYREQQWRYQQFAEQILTYLVSKGSPVELLAFGCTARSLMDRDLPDDHGHIWPYYYYLRGESTTLLSKNRRSTQIVAVPVVEGKIKMYMEQPRILSDPEEFS</sequence>
<dbReference type="Gene3D" id="3.80.10.10">
    <property type="entry name" value="Ribonuclease Inhibitor"/>
    <property type="match status" value="1"/>
</dbReference>
<proteinExistence type="predicted"/>
<accession>A0A6A5QTF5</accession>
<evidence type="ECO:0008006" key="3">
    <source>
        <dbReference type="Google" id="ProtNLM"/>
    </source>
</evidence>
<protein>
    <recommendedName>
        <fullName evidence="3">F-box domain-containing protein</fullName>
    </recommendedName>
</protein>
<dbReference type="InterPro" id="IPR032675">
    <property type="entry name" value="LRR_dom_sf"/>
</dbReference>
<dbReference type="Proteomes" id="UP000800096">
    <property type="component" value="Unassembled WGS sequence"/>
</dbReference>
<dbReference type="SUPFAM" id="SSF81383">
    <property type="entry name" value="F-box domain"/>
    <property type="match status" value="1"/>
</dbReference>
<organism evidence="1 2">
    <name type="scientific">Ampelomyces quisqualis</name>
    <name type="common">Powdery mildew agent</name>
    <dbReference type="NCBI Taxonomy" id="50730"/>
    <lineage>
        <taxon>Eukaryota</taxon>
        <taxon>Fungi</taxon>
        <taxon>Dikarya</taxon>
        <taxon>Ascomycota</taxon>
        <taxon>Pezizomycotina</taxon>
        <taxon>Dothideomycetes</taxon>
        <taxon>Pleosporomycetidae</taxon>
        <taxon>Pleosporales</taxon>
        <taxon>Pleosporineae</taxon>
        <taxon>Phaeosphaeriaceae</taxon>
        <taxon>Ampelomyces</taxon>
    </lineage>
</organism>
<dbReference type="EMBL" id="ML979134">
    <property type="protein sequence ID" value="KAF1917844.1"/>
    <property type="molecule type" value="Genomic_DNA"/>
</dbReference>
<reference evidence="1" key="1">
    <citation type="journal article" date="2020" name="Stud. Mycol.">
        <title>101 Dothideomycetes genomes: a test case for predicting lifestyles and emergence of pathogens.</title>
        <authorList>
            <person name="Haridas S."/>
            <person name="Albert R."/>
            <person name="Binder M."/>
            <person name="Bloem J."/>
            <person name="Labutti K."/>
            <person name="Salamov A."/>
            <person name="Andreopoulos B."/>
            <person name="Baker S."/>
            <person name="Barry K."/>
            <person name="Bills G."/>
            <person name="Bluhm B."/>
            <person name="Cannon C."/>
            <person name="Castanera R."/>
            <person name="Culley D."/>
            <person name="Daum C."/>
            <person name="Ezra D."/>
            <person name="Gonzalez J."/>
            <person name="Henrissat B."/>
            <person name="Kuo A."/>
            <person name="Liang C."/>
            <person name="Lipzen A."/>
            <person name="Lutzoni F."/>
            <person name="Magnuson J."/>
            <person name="Mondo S."/>
            <person name="Nolan M."/>
            <person name="Ohm R."/>
            <person name="Pangilinan J."/>
            <person name="Park H.-J."/>
            <person name="Ramirez L."/>
            <person name="Alfaro M."/>
            <person name="Sun H."/>
            <person name="Tritt A."/>
            <person name="Yoshinaga Y."/>
            <person name="Zwiers L.-H."/>
            <person name="Turgeon B."/>
            <person name="Goodwin S."/>
            <person name="Spatafora J."/>
            <person name="Crous P."/>
            <person name="Grigoriev I."/>
        </authorList>
    </citation>
    <scope>NUCLEOTIDE SEQUENCE</scope>
    <source>
        <strain evidence="1">HMLAC05119</strain>
    </source>
</reference>
<evidence type="ECO:0000313" key="1">
    <source>
        <dbReference type="EMBL" id="KAF1917844.1"/>
    </source>
</evidence>